<proteinExistence type="predicted"/>
<dbReference type="Proteomes" id="UP000260665">
    <property type="component" value="Unassembled WGS sequence"/>
</dbReference>
<comment type="caution">
    <text evidence="1">The sequence shown here is derived from an EMBL/GenBank/DDBJ whole genome shotgun (WGS) entry which is preliminary data.</text>
</comment>
<organism evidence="1 2">
    <name type="scientific">Rhodoferax lacus</name>
    <dbReference type="NCBI Taxonomy" id="2184758"/>
    <lineage>
        <taxon>Bacteria</taxon>
        <taxon>Pseudomonadati</taxon>
        <taxon>Pseudomonadota</taxon>
        <taxon>Betaproteobacteria</taxon>
        <taxon>Burkholderiales</taxon>
        <taxon>Comamonadaceae</taxon>
        <taxon>Rhodoferax</taxon>
    </lineage>
</organism>
<dbReference type="AlphaFoldDB" id="A0A3E1R7C0"/>
<keyword evidence="2" id="KW-1185">Reference proteome</keyword>
<evidence type="ECO:0000313" key="1">
    <source>
        <dbReference type="EMBL" id="RFO95143.1"/>
    </source>
</evidence>
<protein>
    <submittedName>
        <fullName evidence="1">Uncharacterized protein</fullName>
    </submittedName>
</protein>
<evidence type="ECO:0000313" key="2">
    <source>
        <dbReference type="Proteomes" id="UP000260665"/>
    </source>
</evidence>
<reference evidence="1 2" key="1">
    <citation type="submission" date="2018-05" db="EMBL/GenBank/DDBJ databases">
        <title>Rhodoferax soyangensis sp.nov., isolated from an oligotrophic freshwater lake.</title>
        <authorList>
            <person name="Park M."/>
        </authorList>
    </citation>
    <scope>NUCLEOTIDE SEQUENCE [LARGE SCALE GENOMIC DNA]</scope>
    <source>
        <strain evidence="1 2">IMCC26218</strain>
    </source>
</reference>
<gene>
    <name evidence="1" type="ORF">DIC66_19715</name>
</gene>
<dbReference type="OrthoDB" id="8902388at2"/>
<accession>A0A3E1R7C0</accession>
<sequence>MSNDIFPGFPTAAQAPSIEIEQAQQPLDKRIVGEQQRIGVCRYLHRFGWLTSRMVAALVFDHAAQAWPLARRCLKSMLEDGLVIKRALPQGGTEVYLLSAKGARFLNEFEGLDASSGQGLALGNPVHRACSNWYLIKAILAGWDVITEHEISTDRCPVRVLDGKQVDGIMLGEGEAIVLECENAWKATKARNSIVSFCSRHLDQERLTMITPDYPIRQLTLVCTNQDALRHMVASYHQAFRELRITEGQLQMVNVSLLPISRSLVPGEQLDTNLWFDEMLPLL</sequence>
<dbReference type="RefSeq" id="WP_117179897.1">
    <property type="nucleotide sequence ID" value="NZ_QFZK01000021.1"/>
</dbReference>
<dbReference type="EMBL" id="QFZK01000021">
    <property type="protein sequence ID" value="RFO95143.1"/>
    <property type="molecule type" value="Genomic_DNA"/>
</dbReference>
<name>A0A3E1R7C0_9BURK</name>